<dbReference type="EMBL" id="QDAG01000013">
    <property type="protein sequence ID" value="KAE8126455.1"/>
    <property type="molecule type" value="Genomic_DNA"/>
</dbReference>
<feature type="transmembrane region" description="Helical" evidence="1">
    <location>
        <begin position="246"/>
        <end position="268"/>
    </location>
</feature>
<evidence type="ECO:0000313" key="2">
    <source>
        <dbReference type="EMBL" id="KAE8126455.1"/>
    </source>
</evidence>
<feature type="transmembrane region" description="Helical" evidence="1">
    <location>
        <begin position="430"/>
        <end position="449"/>
    </location>
</feature>
<dbReference type="Pfam" id="PF09913">
    <property type="entry name" value="DUF2142"/>
    <property type="match status" value="1"/>
</dbReference>
<comment type="caution">
    <text evidence="2">The sequence shown here is derived from an EMBL/GenBank/DDBJ whole genome shotgun (WGS) entry which is preliminary data.</text>
</comment>
<keyword evidence="1" id="KW-0812">Transmembrane</keyword>
<sequence>MRWGGFGSDGLCDSNGLCGSDGSCSWGGLCNLGRLRGRNHARSQCTCGRCDCSVQSRGADNHNVRGCAGCDRVGCDCGCNARDHREKLHCGRNCRGISRHQVNCYWRRRNREVMLAALALLLCGTMGIVLLPPGSTPDVWAHVYRVDAIVNGDMLARPVHAASDEQPDAAHNVGGRVDDDMVRFSLAHKGSYVCGLVAPDSIAVDDGRTAEVPFDNTAVYPPSAYLPQLTAFALGKVLSLNASQRFYLAEAFMLATYVALACAGLMLLPCRRLPAIAVAMLMTVPASFAISADSQLDALALMFACLLYRCMQRRPSATLCLALSVTAGLLALAKLSYAPFALMPVVAVARHQHLPARQRLITLVGCAVSIALLLAWMLVGTGYATNPSRVSDAQIAVRKRMTLMNPWPLIRRIIGSIVRLQGWTWWESPLLLLFWLLMAAAIASALLAWRRRGTRQSVVWLLLRLLMAACVMLIYASVWLEFTTEQESGVGGINSRYFLPLVPLLVLQLADCLSAPIENRRAVTGQQYGKFGTVAYPEPVENGTEMVLHRSACQEQRIRDFRVGPPLRRQRDDAPVHVGHFHVCQR</sequence>
<protein>
    <submittedName>
        <fullName evidence="2">DUF2142 domain-containing protein</fullName>
    </submittedName>
</protein>
<dbReference type="AlphaFoldDB" id="A0A5N6RVL0"/>
<keyword evidence="1" id="KW-0472">Membrane</keyword>
<reference evidence="2 3" key="1">
    <citation type="submission" date="2018-04" db="EMBL/GenBank/DDBJ databases">
        <authorList>
            <person name="Eckel V.P."/>
            <person name="Vogel R.F."/>
        </authorList>
    </citation>
    <scope>NUCLEOTIDE SEQUENCE [LARGE SCALE GENOMIC DNA]</scope>
    <source>
        <strain evidence="3">TMW 2.1764</strain>
    </source>
</reference>
<feature type="transmembrane region" description="Helical" evidence="1">
    <location>
        <begin position="360"/>
        <end position="379"/>
    </location>
</feature>
<keyword evidence="3" id="KW-1185">Reference proteome</keyword>
<organism evidence="2 3">
    <name type="scientific">Bifidobacterium tibiigranuli</name>
    <dbReference type="NCBI Taxonomy" id="2172043"/>
    <lineage>
        <taxon>Bacteria</taxon>
        <taxon>Bacillati</taxon>
        <taxon>Actinomycetota</taxon>
        <taxon>Actinomycetes</taxon>
        <taxon>Bifidobacteriales</taxon>
        <taxon>Bifidobacteriaceae</taxon>
        <taxon>Bifidobacterium</taxon>
    </lineage>
</organism>
<evidence type="ECO:0000256" key="1">
    <source>
        <dbReference type="SAM" id="Phobius"/>
    </source>
</evidence>
<feature type="transmembrane region" description="Helical" evidence="1">
    <location>
        <begin position="275"/>
        <end position="292"/>
    </location>
</feature>
<keyword evidence="1" id="KW-1133">Transmembrane helix</keyword>
<dbReference type="Proteomes" id="UP000325415">
    <property type="component" value="Unassembled WGS sequence"/>
</dbReference>
<name>A0A5N6RVL0_9BIFI</name>
<proteinExistence type="predicted"/>
<gene>
    <name evidence="2" type="ORF">DDE84_11130</name>
</gene>
<feature type="transmembrane region" description="Helical" evidence="1">
    <location>
        <begin position="461"/>
        <end position="478"/>
    </location>
</feature>
<dbReference type="InterPro" id="IPR018674">
    <property type="entry name" value="DUF2142_membrane"/>
</dbReference>
<accession>A0A5N6RVL0</accession>
<evidence type="ECO:0000313" key="3">
    <source>
        <dbReference type="Proteomes" id="UP000325415"/>
    </source>
</evidence>
<feature type="transmembrane region" description="Helical" evidence="1">
    <location>
        <begin position="321"/>
        <end position="348"/>
    </location>
</feature>
<feature type="transmembrane region" description="Helical" evidence="1">
    <location>
        <begin position="113"/>
        <end position="131"/>
    </location>
</feature>